<evidence type="ECO:0000256" key="7">
    <source>
        <dbReference type="ARBA" id="ARBA00022827"/>
    </source>
</evidence>
<dbReference type="InterPro" id="IPR000960">
    <property type="entry name" value="Flavin_mOase"/>
</dbReference>
<comment type="function">
    <text evidence="13">Broad spectrum monooxygenase that catalyzes the oxygenation of a wide variety of nitrogen- and sulfur-containing compounds including xenobiotics. Catalyzes the S-oxygenation of hypotaurine to produce taurine, an organic osmolyte involved in cell volume regulation as well as a variety of cytoprotective and developmental processes. In vitro, catalyzes the N-oxygenation of trimethylamine (TMA) to produce trimethylamine N-oxide (TMAO) and could therefore participate to the detoxification of this compound that is generated by the action of gut microbiota from dietary precursors such as choline, choline containing compounds, betaine or L-carnitine.</text>
</comment>
<dbReference type="EC" id="1.-.-.-" evidence="19"/>
<dbReference type="GO" id="GO:0050661">
    <property type="term" value="F:NADP binding"/>
    <property type="evidence" value="ECO:0007669"/>
    <property type="project" value="InterPro"/>
</dbReference>
<dbReference type="WBParaSite" id="BXY_0690100.1">
    <property type="protein sequence ID" value="BXY_0690100.1"/>
    <property type="gene ID" value="BXY_0690100"/>
</dbReference>
<comment type="similarity">
    <text evidence="3 18 19">Belongs to the FMO family.</text>
</comment>
<accession>A0A1I7S1M3</accession>
<comment type="cofactor">
    <cofactor evidence="1 18 19">
        <name>FAD</name>
        <dbReference type="ChEBI" id="CHEBI:57692"/>
    </cofactor>
</comment>
<keyword evidence="7 18" id="KW-0274">FAD</keyword>
<dbReference type="Proteomes" id="UP000095284">
    <property type="component" value="Unplaced"/>
</dbReference>
<dbReference type="Proteomes" id="UP000582659">
    <property type="component" value="Unassembled WGS sequence"/>
</dbReference>
<evidence type="ECO:0000256" key="4">
    <source>
        <dbReference type="ARBA" id="ARBA00022630"/>
    </source>
</evidence>
<evidence type="ECO:0000256" key="14">
    <source>
        <dbReference type="ARBA" id="ARBA00047338"/>
    </source>
</evidence>
<dbReference type="GO" id="GO:0050660">
    <property type="term" value="F:flavin adenine dinucleotide binding"/>
    <property type="evidence" value="ECO:0007669"/>
    <property type="project" value="InterPro"/>
</dbReference>
<dbReference type="InterPro" id="IPR050346">
    <property type="entry name" value="FMO-like"/>
</dbReference>
<comment type="subcellular location">
    <subcellularLocation>
        <location evidence="2">Endoplasmic reticulum membrane</location>
        <topology evidence="2">Single-pass membrane protein</topology>
    </subcellularLocation>
</comment>
<feature type="transmembrane region" description="Helical" evidence="20">
    <location>
        <begin position="519"/>
        <end position="540"/>
    </location>
</feature>
<evidence type="ECO:0000313" key="24">
    <source>
        <dbReference type="WBParaSite" id="BXY_0690100.1"/>
    </source>
</evidence>
<dbReference type="PANTHER" id="PTHR23023">
    <property type="entry name" value="DIMETHYLANILINE MONOOXYGENASE"/>
    <property type="match status" value="1"/>
</dbReference>
<reference evidence="21" key="2">
    <citation type="submission" date="2020-09" db="EMBL/GenBank/DDBJ databases">
        <authorList>
            <person name="Kikuchi T."/>
        </authorList>
    </citation>
    <scope>NUCLEOTIDE SEQUENCE</scope>
    <source>
        <strain evidence="21">Ka4C1</strain>
    </source>
</reference>
<evidence type="ECO:0000256" key="18">
    <source>
        <dbReference type="PIRNR" id="PIRNR000332"/>
    </source>
</evidence>
<evidence type="ECO:0000256" key="2">
    <source>
        <dbReference type="ARBA" id="ARBA00004389"/>
    </source>
</evidence>
<dbReference type="eggNOG" id="KOG1399">
    <property type="taxonomic scope" value="Eukaryota"/>
</dbReference>
<keyword evidence="12 18" id="KW-0472">Membrane</keyword>
<keyword evidence="23" id="KW-1185">Reference proteome</keyword>
<dbReference type="InterPro" id="IPR020946">
    <property type="entry name" value="Flavin_mOase-like"/>
</dbReference>
<evidence type="ECO:0000256" key="3">
    <source>
        <dbReference type="ARBA" id="ARBA00009183"/>
    </source>
</evidence>
<evidence type="ECO:0000256" key="13">
    <source>
        <dbReference type="ARBA" id="ARBA00045957"/>
    </source>
</evidence>
<protein>
    <recommendedName>
        <fullName evidence="19">Flavin-containing monooxygenase</fullName>
        <ecNumber evidence="19">1.-.-.-</ecNumber>
    </recommendedName>
</protein>
<sequence>MFGRKRCAIVGAGVSGLPSARWAKEYGYDPVIFELRDNLGGLWYYTDDKTEFSCVSRKTIMNTSKEMTAFSDFPPPANAPWYLHNSRMLEYLHAYAEHHDLLKYCRFSHRVTRIERSPNFDKTGEWIVEFRDGNGEVKSEVFQAVLLCTGRQSVPKIPNDYPGQSGFEGGIVHSKDCKDFSHYKNKNVLCVGLGNSGIEQTCEISQVAKKCFLSTRNGTWILGRIDNDIPIDIMANTRLIAYLGKILGPRAYGFLIERMMRKSFNHQIYGLKPEHRVINQSPAVISDELKLRLASGQIAVKPGLKQFNSNSIEFVDGSVEPIDEVVFSTGYSCSFEYVEDGKLIPKDYEKLDLWKNMFPVSLAEMEKPPTLAVIGLLELTGSLGPASELQARAFFEVITGNIKLPSTDQMALDVQNAHKSRRLAFYTSKSSFTKIPYMDYIEDMSKFIGCYADPSKLFWSDPKLAYRLVFGPELPYATRLIGPFKWEKARDLILTLDERLVLESSKCKCDGRTSKKSKIVPFLVKVSFFLSIIAILVKVLSQIV</sequence>
<dbReference type="Gene3D" id="3.50.50.60">
    <property type="entry name" value="FAD/NAD(P)-binding domain"/>
    <property type="match status" value="1"/>
</dbReference>
<comment type="catalytic activity">
    <reaction evidence="14">
        <text>hypotaurine + NADH + O2 + H(+) = taurine + NAD(+) + H2O</text>
        <dbReference type="Rhea" id="RHEA:74111"/>
        <dbReference type="ChEBI" id="CHEBI:15377"/>
        <dbReference type="ChEBI" id="CHEBI:15378"/>
        <dbReference type="ChEBI" id="CHEBI:15379"/>
        <dbReference type="ChEBI" id="CHEBI:57540"/>
        <dbReference type="ChEBI" id="CHEBI:57853"/>
        <dbReference type="ChEBI" id="CHEBI:57945"/>
        <dbReference type="ChEBI" id="CHEBI:507393"/>
        <dbReference type="EC" id="1.14.13.8"/>
    </reaction>
    <physiologicalReaction direction="left-to-right" evidence="14">
        <dbReference type="Rhea" id="RHEA:74112"/>
    </physiologicalReaction>
</comment>
<keyword evidence="4 18" id="KW-0285">Flavoprotein</keyword>
<keyword evidence="11 18" id="KW-0503">Monooxygenase</keyword>
<comment type="catalytic activity">
    <reaction evidence="15">
        <text>hypotaurine + NADPH + O2 + H(+) = taurine + NADP(+) + H2O</text>
        <dbReference type="Rhea" id="RHEA:69819"/>
        <dbReference type="ChEBI" id="CHEBI:15377"/>
        <dbReference type="ChEBI" id="CHEBI:15378"/>
        <dbReference type="ChEBI" id="CHEBI:15379"/>
        <dbReference type="ChEBI" id="CHEBI:57783"/>
        <dbReference type="ChEBI" id="CHEBI:57853"/>
        <dbReference type="ChEBI" id="CHEBI:58349"/>
        <dbReference type="ChEBI" id="CHEBI:507393"/>
        <dbReference type="EC" id="1.14.13.8"/>
    </reaction>
    <physiologicalReaction direction="left-to-right" evidence="15">
        <dbReference type="Rhea" id="RHEA:69820"/>
    </physiologicalReaction>
</comment>
<evidence type="ECO:0000256" key="8">
    <source>
        <dbReference type="ARBA" id="ARBA00022857"/>
    </source>
</evidence>
<evidence type="ECO:0000313" key="22">
    <source>
        <dbReference type="Proteomes" id="UP000095284"/>
    </source>
</evidence>
<proteinExistence type="inferred from homology"/>
<keyword evidence="9 20" id="KW-1133">Transmembrane helix</keyword>
<keyword evidence="6 18" id="KW-0256">Endoplasmic reticulum</keyword>
<evidence type="ECO:0000256" key="19">
    <source>
        <dbReference type="RuleBase" id="RU361177"/>
    </source>
</evidence>
<dbReference type="PRINTS" id="PR01121">
    <property type="entry name" value="FMOXYGENASE1"/>
</dbReference>
<dbReference type="EMBL" id="CAJFCV020000001">
    <property type="protein sequence ID" value="CAG9081267.1"/>
    <property type="molecule type" value="Genomic_DNA"/>
</dbReference>
<evidence type="ECO:0000256" key="6">
    <source>
        <dbReference type="ARBA" id="ARBA00022824"/>
    </source>
</evidence>
<keyword evidence="10 18" id="KW-0560">Oxidoreductase</keyword>
<dbReference type="Proteomes" id="UP000659654">
    <property type="component" value="Unassembled WGS sequence"/>
</dbReference>
<evidence type="ECO:0000313" key="23">
    <source>
        <dbReference type="Proteomes" id="UP000659654"/>
    </source>
</evidence>
<keyword evidence="5 20" id="KW-0812">Transmembrane</keyword>
<evidence type="ECO:0000256" key="20">
    <source>
        <dbReference type="SAM" id="Phobius"/>
    </source>
</evidence>
<dbReference type="GO" id="GO:0004499">
    <property type="term" value="F:N,N-dimethylaniline monooxygenase activity"/>
    <property type="evidence" value="ECO:0007669"/>
    <property type="project" value="UniProtKB-UniRule"/>
</dbReference>
<evidence type="ECO:0000256" key="17">
    <source>
        <dbReference type="ARBA" id="ARBA00049443"/>
    </source>
</evidence>
<dbReference type="EMBL" id="CAJFDI010000001">
    <property type="protein sequence ID" value="CAD5208381.1"/>
    <property type="molecule type" value="Genomic_DNA"/>
</dbReference>
<dbReference type="GO" id="GO:0005789">
    <property type="term" value="C:endoplasmic reticulum membrane"/>
    <property type="evidence" value="ECO:0007669"/>
    <property type="project" value="UniProtKB-SubCell"/>
</dbReference>
<keyword evidence="8 18" id="KW-0521">NADP</keyword>
<evidence type="ECO:0000256" key="16">
    <source>
        <dbReference type="ARBA" id="ARBA00048088"/>
    </source>
</evidence>
<evidence type="ECO:0000256" key="15">
    <source>
        <dbReference type="ARBA" id="ARBA00048041"/>
    </source>
</evidence>
<evidence type="ECO:0000256" key="9">
    <source>
        <dbReference type="ARBA" id="ARBA00022989"/>
    </source>
</evidence>
<dbReference type="GO" id="GO:0034899">
    <property type="term" value="F:trimethylamine monooxygenase activity"/>
    <property type="evidence" value="ECO:0007669"/>
    <property type="project" value="UniProtKB-EC"/>
</dbReference>
<dbReference type="PRINTS" id="PR00370">
    <property type="entry name" value="FMOXYGENASE"/>
</dbReference>
<comment type="catalytic activity">
    <reaction evidence="16">
        <text>trimethylamine + NADPH + O2 = trimethylamine N-oxide + NADP(+) + H2O</text>
        <dbReference type="Rhea" id="RHEA:31979"/>
        <dbReference type="ChEBI" id="CHEBI:15377"/>
        <dbReference type="ChEBI" id="CHEBI:15379"/>
        <dbReference type="ChEBI" id="CHEBI:15724"/>
        <dbReference type="ChEBI" id="CHEBI:57783"/>
        <dbReference type="ChEBI" id="CHEBI:58349"/>
        <dbReference type="ChEBI" id="CHEBI:58389"/>
        <dbReference type="EC" id="1.14.13.148"/>
    </reaction>
    <physiologicalReaction direction="left-to-right" evidence="16">
        <dbReference type="Rhea" id="RHEA:31980"/>
    </physiologicalReaction>
</comment>
<evidence type="ECO:0000256" key="10">
    <source>
        <dbReference type="ARBA" id="ARBA00023002"/>
    </source>
</evidence>
<evidence type="ECO:0000256" key="5">
    <source>
        <dbReference type="ARBA" id="ARBA00022692"/>
    </source>
</evidence>
<dbReference type="InterPro" id="IPR036188">
    <property type="entry name" value="FAD/NAD-bd_sf"/>
</dbReference>
<dbReference type="Pfam" id="PF00743">
    <property type="entry name" value="FMO-like"/>
    <property type="match status" value="1"/>
</dbReference>
<gene>
    <name evidence="21" type="ORF">BXYJ_LOCUS617</name>
</gene>
<dbReference type="OrthoDB" id="66881at2759"/>
<evidence type="ECO:0000256" key="1">
    <source>
        <dbReference type="ARBA" id="ARBA00001974"/>
    </source>
</evidence>
<evidence type="ECO:0000313" key="21">
    <source>
        <dbReference type="EMBL" id="CAD5208381.1"/>
    </source>
</evidence>
<dbReference type="FunFam" id="3.50.50.60:FF:000159">
    <property type="entry name" value="Dimethylaniline monooxygenase [N-oxide-forming]"/>
    <property type="match status" value="1"/>
</dbReference>
<evidence type="ECO:0000256" key="12">
    <source>
        <dbReference type="ARBA" id="ARBA00023136"/>
    </source>
</evidence>
<dbReference type="AlphaFoldDB" id="A0A1I7S1M3"/>
<dbReference type="PIRSF" id="PIRSF000332">
    <property type="entry name" value="FMO"/>
    <property type="match status" value="1"/>
</dbReference>
<comment type="catalytic activity">
    <reaction evidence="17">
        <text>N,N-dimethylaniline + NADPH + O2 + H(+) = N,N-dimethylaniline N-oxide + NADP(+) + H2O</text>
        <dbReference type="Rhea" id="RHEA:24468"/>
        <dbReference type="ChEBI" id="CHEBI:15377"/>
        <dbReference type="ChEBI" id="CHEBI:15378"/>
        <dbReference type="ChEBI" id="CHEBI:15379"/>
        <dbReference type="ChEBI" id="CHEBI:16269"/>
        <dbReference type="ChEBI" id="CHEBI:17735"/>
        <dbReference type="ChEBI" id="CHEBI:57783"/>
        <dbReference type="ChEBI" id="CHEBI:58349"/>
        <dbReference type="EC" id="1.14.13.8"/>
    </reaction>
    <physiologicalReaction direction="left-to-right" evidence="17">
        <dbReference type="Rhea" id="RHEA:24469"/>
    </physiologicalReaction>
</comment>
<organism evidence="22 24">
    <name type="scientific">Bursaphelenchus xylophilus</name>
    <name type="common">Pinewood nematode worm</name>
    <name type="synonym">Aphelenchoides xylophilus</name>
    <dbReference type="NCBI Taxonomy" id="6326"/>
    <lineage>
        <taxon>Eukaryota</taxon>
        <taxon>Metazoa</taxon>
        <taxon>Ecdysozoa</taxon>
        <taxon>Nematoda</taxon>
        <taxon>Chromadorea</taxon>
        <taxon>Rhabditida</taxon>
        <taxon>Tylenchina</taxon>
        <taxon>Tylenchomorpha</taxon>
        <taxon>Aphelenchoidea</taxon>
        <taxon>Aphelenchoididae</taxon>
        <taxon>Bursaphelenchus</taxon>
    </lineage>
</organism>
<evidence type="ECO:0000256" key="11">
    <source>
        <dbReference type="ARBA" id="ARBA00023033"/>
    </source>
</evidence>
<name>A0A1I7S1M3_BURXY</name>
<reference evidence="24" key="1">
    <citation type="submission" date="2016-11" db="UniProtKB">
        <authorList>
            <consortium name="WormBaseParasite"/>
        </authorList>
    </citation>
    <scope>IDENTIFICATION</scope>
</reference>
<dbReference type="SMR" id="A0A1I7S1M3"/>
<dbReference type="InterPro" id="IPR002253">
    <property type="entry name" value="Flavin_mOase_1"/>
</dbReference>
<dbReference type="SUPFAM" id="SSF51905">
    <property type="entry name" value="FAD/NAD(P)-binding domain"/>
    <property type="match status" value="2"/>
</dbReference>